<comment type="catalytic activity">
    <reaction evidence="11">
        <text>ATP + H2O = ADP + phosphate + H(+)</text>
        <dbReference type="Rhea" id="RHEA:13065"/>
        <dbReference type="ChEBI" id="CHEBI:15377"/>
        <dbReference type="ChEBI" id="CHEBI:15378"/>
        <dbReference type="ChEBI" id="CHEBI:30616"/>
        <dbReference type="ChEBI" id="CHEBI:43474"/>
        <dbReference type="ChEBI" id="CHEBI:456216"/>
        <dbReference type="EC" id="3.6.4.12"/>
    </reaction>
</comment>
<sequence length="802" mass="89181">MSPQVRALAGASPAASPSRRSPQVAHRGFMRSPPRASPERSAVASGLDMDLDDEVGEGNFLYGTDIKEPTVVKDFHRFMREFRLPESSEPHYVQQLQRAWEDQTQKVKGVKFPISGTHIWEFNKSLYNNLVNFPSEVIPIIDRELWNISVRILADEPEDLGVCQAQIHALHDKDAKLMRMMNPSDIEKLVSIKGIVIRCSDLVPDMMAATFRCIVEDCKHEVSVPLSHWTINEPTRCEKCGASHHFQIIHNECKFSDRQLMKLQETPEGVPPGETPQTVQVCCFDDLVDKVRPGDRVEVTGIYRAAPTRPIRGWSQQGAVYRTFIDAIAIAEEQRGRVEPSTNEVDMMSQGVVPKLADRLDLDPDHVGEEEVRWNQRVRELAVARDDRGEPTVIPNLIQSFAPSIFEEDEVKKGLLCQLFGGTSKFHTNRGRCRPEVHSLLCGDPSTAKSQLLQAAFKLAPRGVITSGKGSSAVGLTASINKDPITKDLILESGALVLSDRGVCCIDEFDKMDDNARAILHEAMEQQTVSIAKAGIVCSLNARTAILASANPVDSSYDPKKSVVDNIHMPKNLMTRFDFIWLMLDKRNQDSDRRLANHLVSMYSESGVGQRTQAIVEPELFRRYVAFARRWVFPVINDEASEALVKAYVSMRNMGSSPGTITATPRILESLVRISESLAKMELREEVTPSDVDEAVRLIRAATYAAAIDPETGLIDMEQLIVGVGAGKRKRAKEIDSLLQEILAAKVAQGDVLTMDSVRSAMNEKLGERKEQLIGDVEFNTALKNAEGEGLVLRKGKTLEAR</sequence>
<organism evidence="14">
    <name type="scientific">Noctiluca scintillans</name>
    <name type="common">Sea sparkle</name>
    <name type="synonym">Red tide dinoflagellate</name>
    <dbReference type="NCBI Taxonomy" id="2966"/>
    <lineage>
        <taxon>Eukaryota</taxon>
        <taxon>Sar</taxon>
        <taxon>Alveolata</taxon>
        <taxon>Dinophyceae</taxon>
        <taxon>Noctilucales</taxon>
        <taxon>Noctilucaceae</taxon>
        <taxon>Noctiluca</taxon>
    </lineage>
</organism>
<comment type="subunit">
    <text evidence="11">Component of the MCM2-7 complex.</text>
</comment>
<dbReference type="PRINTS" id="PR01660">
    <property type="entry name" value="MCMPROTEIN4"/>
</dbReference>
<evidence type="ECO:0000256" key="12">
    <source>
        <dbReference type="SAM" id="MobiDB-lite"/>
    </source>
</evidence>
<dbReference type="EC" id="3.6.4.12" evidence="11"/>
<dbReference type="InterPro" id="IPR031327">
    <property type="entry name" value="MCM"/>
</dbReference>
<dbReference type="GO" id="GO:0042555">
    <property type="term" value="C:MCM complex"/>
    <property type="evidence" value="ECO:0007669"/>
    <property type="project" value="UniProtKB-UniRule"/>
</dbReference>
<dbReference type="SUPFAM" id="SSF50249">
    <property type="entry name" value="Nucleic acid-binding proteins"/>
    <property type="match status" value="1"/>
</dbReference>
<evidence type="ECO:0000256" key="6">
    <source>
        <dbReference type="ARBA" id="ARBA00022806"/>
    </source>
</evidence>
<dbReference type="GO" id="GO:0005524">
    <property type="term" value="F:ATP binding"/>
    <property type="evidence" value="ECO:0007669"/>
    <property type="project" value="UniProtKB-UniRule"/>
</dbReference>
<evidence type="ECO:0000256" key="10">
    <source>
        <dbReference type="RuleBase" id="RU004070"/>
    </source>
</evidence>
<dbReference type="PROSITE" id="PS00847">
    <property type="entry name" value="MCM_1"/>
    <property type="match status" value="1"/>
</dbReference>
<dbReference type="GO" id="GO:0017116">
    <property type="term" value="F:single-stranded DNA helicase activity"/>
    <property type="evidence" value="ECO:0007669"/>
    <property type="project" value="TreeGrafter"/>
</dbReference>
<comment type="subcellular location">
    <subcellularLocation>
        <location evidence="1">Nucleus</location>
    </subcellularLocation>
</comment>
<keyword evidence="6 11" id="KW-0347">Helicase</keyword>
<dbReference type="GO" id="GO:0003697">
    <property type="term" value="F:single-stranded DNA binding"/>
    <property type="evidence" value="ECO:0007669"/>
    <property type="project" value="TreeGrafter"/>
</dbReference>
<gene>
    <name evidence="14" type="ORF">NSCI0253_LOCUS13892</name>
</gene>
<reference evidence="14" key="1">
    <citation type="submission" date="2021-01" db="EMBL/GenBank/DDBJ databases">
        <authorList>
            <person name="Corre E."/>
            <person name="Pelletier E."/>
            <person name="Niang G."/>
            <person name="Scheremetjew M."/>
            <person name="Finn R."/>
            <person name="Kale V."/>
            <person name="Holt S."/>
            <person name="Cochrane G."/>
            <person name="Meng A."/>
            <person name="Brown T."/>
            <person name="Cohen L."/>
        </authorList>
    </citation>
    <scope>NUCLEOTIDE SEQUENCE</scope>
</reference>
<dbReference type="SUPFAM" id="SSF52540">
    <property type="entry name" value="P-loop containing nucleoside triphosphate hydrolases"/>
    <property type="match status" value="1"/>
</dbReference>
<dbReference type="AlphaFoldDB" id="A0A7S1A1C7"/>
<evidence type="ECO:0000256" key="9">
    <source>
        <dbReference type="ARBA" id="ARBA00023242"/>
    </source>
</evidence>
<dbReference type="InterPro" id="IPR041562">
    <property type="entry name" value="MCM_lid"/>
</dbReference>
<dbReference type="FunFam" id="2.20.28.10:FF:000003">
    <property type="entry name" value="DNA helicase"/>
    <property type="match status" value="1"/>
</dbReference>
<keyword evidence="7 10" id="KW-0067">ATP-binding</keyword>
<evidence type="ECO:0000256" key="11">
    <source>
        <dbReference type="RuleBase" id="RU368062"/>
    </source>
</evidence>
<dbReference type="PANTHER" id="PTHR11630:SF66">
    <property type="entry name" value="DNA REPLICATION LICENSING FACTOR MCM4"/>
    <property type="match status" value="1"/>
</dbReference>
<dbReference type="Pfam" id="PF00493">
    <property type="entry name" value="MCM"/>
    <property type="match status" value="1"/>
</dbReference>
<dbReference type="InterPro" id="IPR012340">
    <property type="entry name" value="NA-bd_OB-fold"/>
</dbReference>
<keyword evidence="8 10" id="KW-0238">DNA-binding</keyword>
<evidence type="ECO:0000259" key="13">
    <source>
        <dbReference type="PROSITE" id="PS50051"/>
    </source>
</evidence>
<dbReference type="InterPro" id="IPR027925">
    <property type="entry name" value="MCM_N"/>
</dbReference>
<dbReference type="InterPro" id="IPR018525">
    <property type="entry name" value="MCM_CS"/>
</dbReference>
<protein>
    <recommendedName>
        <fullName evidence="11">DNA replication licensing factor MCM4</fullName>
        <ecNumber evidence="11">3.6.4.12</ecNumber>
    </recommendedName>
</protein>
<dbReference type="GO" id="GO:0006271">
    <property type="term" value="P:DNA strand elongation involved in DNA replication"/>
    <property type="evidence" value="ECO:0007669"/>
    <property type="project" value="TreeGrafter"/>
</dbReference>
<evidence type="ECO:0000256" key="8">
    <source>
        <dbReference type="ARBA" id="ARBA00023125"/>
    </source>
</evidence>
<keyword evidence="5 11" id="KW-0378">Hydrolase</keyword>
<evidence type="ECO:0000256" key="1">
    <source>
        <dbReference type="ARBA" id="ARBA00004123"/>
    </source>
</evidence>
<evidence type="ECO:0000256" key="4">
    <source>
        <dbReference type="ARBA" id="ARBA00022741"/>
    </source>
</evidence>
<dbReference type="GO" id="GO:1902975">
    <property type="term" value="P:mitotic DNA replication initiation"/>
    <property type="evidence" value="ECO:0007669"/>
    <property type="project" value="TreeGrafter"/>
</dbReference>
<dbReference type="EMBL" id="HBFQ01019784">
    <property type="protein sequence ID" value="CAD8839544.1"/>
    <property type="molecule type" value="Transcribed_RNA"/>
</dbReference>
<dbReference type="Pfam" id="PF14551">
    <property type="entry name" value="MCM_N"/>
    <property type="match status" value="1"/>
</dbReference>
<dbReference type="InterPro" id="IPR027417">
    <property type="entry name" value="P-loop_NTPase"/>
</dbReference>
<evidence type="ECO:0000313" key="14">
    <source>
        <dbReference type="EMBL" id="CAD8839544.1"/>
    </source>
</evidence>
<dbReference type="FunFam" id="3.40.50.300:FF:000826">
    <property type="entry name" value="Replicative DNA helicase Mcm"/>
    <property type="match status" value="1"/>
</dbReference>
<comment type="similarity">
    <text evidence="2 10">Belongs to the MCM family.</text>
</comment>
<dbReference type="SMART" id="SM00350">
    <property type="entry name" value="MCM"/>
    <property type="match status" value="1"/>
</dbReference>
<evidence type="ECO:0000256" key="2">
    <source>
        <dbReference type="ARBA" id="ARBA00008010"/>
    </source>
</evidence>
<dbReference type="InterPro" id="IPR033762">
    <property type="entry name" value="MCM_OB"/>
</dbReference>
<accession>A0A7S1A1C7</accession>
<evidence type="ECO:0000256" key="7">
    <source>
        <dbReference type="ARBA" id="ARBA00022840"/>
    </source>
</evidence>
<comment type="function">
    <text evidence="11">Acts as component of the MCM2-7 complex (MCM complex) which is the replicative helicase essential for 'once per cell cycle' DNA replication initiation and elongation in eukaryotic cells. The active ATPase sites in the MCM2-7 ring are formed through the interaction surfaces of two neighboring subunits such that a critical structure of a conserved arginine finger motif is provided in trans relative to the ATP-binding site of the Walker A box of the adjacent subunit. The six ATPase active sites, however, are likely to contribute differentially to the complex helicase activity.</text>
</comment>
<dbReference type="PROSITE" id="PS50051">
    <property type="entry name" value="MCM_2"/>
    <property type="match status" value="1"/>
</dbReference>
<dbReference type="Gene3D" id="3.40.50.300">
    <property type="entry name" value="P-loop containing nucleotide triphosphate hydrolases"/>
    <property type="match status" value="1"/>
</dbReference>
<proteinExistence type="inferred from homology"/>
<keyword evidence="9 11" id="KW-0539">Nucleus</keyword>
<feature type="region of interest" description="Disordered" evidence="12">
    <location>
        <begin position="1"/>
        <end position="45"/>
    </location>
</feature>
<keyword evidence="4 10" id="KW-0547">Nucleotide-binding</keyword>
<feature type="domain" description="MCM C-terminal AAA(+) ATPase" evidence="13">
    <location>
        <begin position="393"/>
        <end position="599"/>
    </location>
</feature>
<dbReference type="InterPro" id="IPR001208">
    <property type="entry name" value="MCM_dom"/>
</dbReference>
<evidence type="ECO:0000256" key="3">
    <source>
        <dbReference type="ARBA" id="ARBA00022705"/>
    </source>
</evidence>
<name>A0A7S1A1C7_NOCSC</name>
<dbReference type="PRINTS" id="PR01657">
    <property type="entry name" value="MCMFAMILY"/>
</dbReference>
<keyword evidence="3 11" id="KW-0235">DNA replication</keyword>
<dbReference type="InterPro" id="IPR008047">
    <property type="entry name" value="MCM_4"/>
</dbReference>
<dbReference type="Pfam" id="PF17207">
    <property type="entry name" value="MCM_OB"/>
    <property type="match status" value="1"/>
</dbReference>
<dbReference type="Gene3D" id="2.20.28.10">
    <property type="match status" value="1"/>
</dbReference>
<dbReference type="GO" id="GO:0000727">
    <property type="term" value="P:double-strand break repair via break-induced replication"/>
    <property type="evidence" value="ECO:0007669"/>
    <property type="project" value="TreeGrafter"/>
</dbReference>
<feature type="compositionally biased region" description="Low complexity" evidence="12">
    <location>
        <begin position="1"/>
        <end position="22"/>
    </location>
</feature>
<dbReference type="GO" id="GO:0016787">
    <property type="term" value="F:hydrolase activity"/>
    <property type="evidence" value="ECO:0007669"/>
    <property type="project" value="UniProtKB-KW"/>
</dbReference>
<dbReference type="Gene3D" id="3.30.1640.10">
    <property type="entry name" value="mini-chromosome maintenance (MCM) complex, chain A, domain 1"/>
    <property type="match status" value="1"/>
</dbReference>
<evidence type="ECO:0000256" key="5">
    <source>
        <dbReference type="ARBA" id="ARBA00022801"/>
    </source>
</evidence>
<dbReference type="Gene3D" id="2.40.50.140">
    <property type="entry name" value="Nucleic acid-binding proteins"/>
    <property type="match status" value="1"/>
</dbReference>
<dbReference type="PANTHER" id="PTHR11630">
    <property type="entry name" value="DNA REPLICATION LICENSING FACTOR MCM FAMILY MEMBER"/>
    <property type="match status" value="1"/>
</dbReference>
<dbReference type="Pfam" id="PF17855">
    <property type="entry name" value="MCM_lid"/>
    <property type="match status" value="1"/>
</dbReference>
<dbReference type="GO" id="GO:0005634">
    <property type="term" value="C:nucleus"/>
    <property type="evidence" value="ECO:0007669"/>
    <property type="project" value="UniProtKB-SubCell"/>
</dbReference>